<gene>
    <name evidence="2" type="ORF">GTHE00462_LOCUS27512</name>
    <name evidence="3" type="ORF">GTHE00462_LOCUS27515</name>
</gene>
<feature type="region of interest" description="Disordered" evidence="1">
    <location>
        <begin position="127"/>
        <end position="158"/>
    </location>
</feature>
<feature type="compositionally biased region" description="Polar residues" evidence="1">
    <location>
        <begin position="127"/>
        <end position="137"/>
    </location>
</feature>
<feature type="compositionally biased region" description="Basic and acidic residues" evidence="1">
    <location>
        <begin position="56"/>
        <end position="66"/>
    </location>
</feature>
<evidence type="ECO:0000313" key="2">
    <source>
        <dbReference type="EMBL" id="CAE2321412.1"/>
    </source>
</evidence>
<evidence type="ECO:0000313" key="3">
    <source>
        <dbReference type="EMBL" id="CAE2321415.1"/>
    </source>
</evidence>
<dbReference type="EMBL" id="HBKN01035289">
    <property type="protein sequence ID" value="CAE2321415.1"/>
    <property type="molecule type" value="Transcribed_RNA"/>
</dbReference>
<name>A0A6U6BUS5_GUITH</name>
<organism evidence="3">
    <name type="scientific">Guillardia theta</name>
    <name type="common">Cryptophyte</name>
    <name type="synonym">Cryptomonas phi</name>
    <dbReference type="NCBI Taxonomy" id="55529"/>
    <lineage>
        <taxon>Eukaryota</taxon>
        <taxon>Cryptophyceae</taxon>
        <taxon>Pyrenomonadales</taxon>
        <taxon>Geminigeraceae</taxon>
        <taxon>Guillardia</taxon>
    </lineage>
</organism>
<protein>
    <submittedName>
        <fullName evidence="3">Uncharacterized protein</fullName>
    </submittedName>
</protein>
<dbReference type="AlphaFoldDB" id="A0A6U6BUS5"/>
<evidence type="ECO:0000256" key="1">
    <source>
        <dbReference type="SAM" id="MobiDB-lite"/>
    </source>
</evidence>
<accession>A0A6U6BUS5</accession>
<feature type="compositionally biased region" description="Basic and acidic residues" evidence="1">
    <location>
        <begin position="143"/>
        <end position="158"/>
    </location>
</feature>
<dbReference type="EMBL" id="HBKN01035286">
    <property type="protein sequence ID" value="CAE2321412.1"/>
    <property type="molecule type" value="Transcribed_RNA"/>
</dbReference>
<proteinExistence type="predicted"/>
<reference evidence="3" key="1">
    <citation type="submission" date="2021-01" db="EMBL/GenBank/DDBJ databases">
        <authorList>
            <person name="Corre E."/>
            <person name="Pelletier E."/>
            <person name="Niang G."/>
            <person name="Scheremetjew M."/>
            <person name="Finn R."/>
            <person name="Kale V."/>
            <person name="Holt S."/>
            <person name="Cochrane G."/>
            <person name="Meng A."/>
            <person name="Brown T."/>
            <person name="Cohen L."/>
        </authorList>
    </citation>
    <scope>NUCLEOTIDE SEQUENCE</scope>
    <source>
        <strain evidence="3">CCMP 2712</strain>
    </source>
</reference>
<sequence>MICPWFSDISVVAAVRRMDVDRVKNWFFLPPWTPSSPSFHAPMSLSAVAAACRGKEGSATGRREHGGSLVGRRRGGGREGRGGNLRPFLILRHVHKRWARRSVRLLSLLQGAGMADFDQVLHENVSSMHSFKQQQPTLEEESSPERRRSRGEEEKRRD</sequence>
<feature type="region of interest" description="Disordered" evidence="1">
    <location>
        <begin position="56"/>
        <end position="82"/>
    </location>
</feature>